<dbReference type="Proteomes" id="UP000053105">
    <property type="component" value="Unassembled WGS sequence"/>
</dbReference>
<dbReference type="Pfam" id="PF19277">
    <property type="entry name" value="GPAT_C"/>
    <property type="match status" value="1"/>
</dbReference>
<dbReference type="GO" id="GO:0008654">
    <property type="term" value="P:phospholipid biosynthetic process"/>
    <property type="evidence" value="ECO:0007669"/>
    <property type="project" value="TreeGrafter"/>
</dbReference>
<dbReference type="CDD" id="cd07993">
    <property type="entry name" value="LPLAT_DHAPAT-like"/>
    <property type="match status" value="1"/>
</dbReference>
<dbReference type="InterPro" id="IPR041728">
    <property type="entry name" value="GPAT/DHAPAT_LPLAT"/>
</dbReference>
<dbReference type="GO" id="GO:0006631">
    <property type="term" value="P:fatty acid metabolic process"/>
    <property type="evidence" value="ECO:0007669"/>
    <property type="project" value="TreeGrafter"/>
</dbReference>
<evidence type="ECO:0000256" key="3">
    <source>
        <dbReference type="ARBA" id="ARBA00022679"/>
    </source>
</evidence>
<evidence type="ECO:0000256" key="5">
    <source>
        <dbReference type="ARBA" id="ARBA00023315"/>
    </source>
</evidence>
<evidence type="ECO:0000256" key="2">
    <source>
        <dbReference type="ARBA" id="ARBA00007937"/>
    </source>
</evidence>
<dbReference type="PANTHER" id="PTHR12563">
    <property type="entry name" value="GLYCEROL-3-PHOSPHATE ACYLTRANSFERASE"/>
    <property type="match status" value="1"/>
</dbReference>
<feature type="transmembrane region" description="Helical" evidence="6">
    <location>
        <begin position="199"/>
        <end position="222"/>
    </location>
</feature>
<name>A0A0M9AA25_9HYME</name>
<dbReference type="GO" id="GO:0019432">
    <property type="term" value="P:triglyceride biosynthetic process"/>
    <property type="evidence" value="ECO:0007669"/>
    <property type="project" value="TreeGrafter"/>
</dbReference>
<evidence type="ECO:0000259" key="7">
    <source>
        <dbReference type="SMART" id="SM00563"/>
    </source>
</evidence>
<dbReference type="PANTHER" id="PTHR12563:SF23">
    <property type="entry name" value="BCDNA.GH07066"/>
    <property type="match status" value="1"/>
</dbReference>
<proteinExistence type="inferred from homology"/>
<dbReference type="EMBL" id="KQ435706">
    <property type="protein sequence ID" value="KOX80280.1"/>
    <property type="molecule type" value="Genomic_DNA"/>
</dbReference>
<evidence type="ECO:0000313" key="9">
    <source>
        <dbReference type="Proteomes" id="UP000053105"/>
    </source>
</evidence>
<evidence type="ECO:0000256" key="1">
    <source>
        <dbReference type="ARBA" id="ARBA00004370"/>
    </source>
</evidence>
<dbReference type="InterPro" id="IPR045520">
    <property type="entry name" value="GPAT/DHAPAT_C"/>
</dbReference>
<dbReference type="InterPro" id="IPR002123">
    <property type="entry name" value="Plipid/glycerol_acylTrfase"/>
</dbReference>
<keyword evidence="5 8" id="KW-0012">Acyltransferase</keyword>
<dbReference type="GO" id="GO:0031966">
    <property type="term" value="C:mitochondrial membrane"/>
    <property type="evidence" value="ECO:0007669"/>
    <property type="project" value="TreeGrafter"/>
</dbReference>
<accession>A0A0M9AA25</accession>
<comment type="subcellular location">
    <subcellularLocation>
        <location evidence="1">Membrane</location>
    </subcellularLocation>
</comment>
<keyword evidence="3 8" id="KW-0808">Transferase</keyword>
<sequence length="843" mass="96904">MLDTVSTRLQEVYARWNRRTEVKRNPESDTTAISVEELRRFGQQMHKKRMRQKEQARKIREFCLFEIKESEPFTPTIKEKSLLLHYCCKNCTPSSRNSLVSTISKQYSPLGTNILLMESRRSLLSRIFPRAISTCSFKEHDYSKLRKTILENERLKEAIKLVACEIIKDEGCSETIALKKAEVRAKTILQQMESKPNNFFLKIVAWIIYIMLPCFMQSVVVLPSQIEMLVQANETGLPVILLPLHRSHMDYCIISFLHVIYGIKCPLIAAGDNLKMPFFGKLLQGLGAFFIKRRIDPVIGRRDILYRAVLQTYILKKLEEGHTIEFFIEGTRTRTGKPCMPKGGILSVILNAYMEGIIEDAMIVPVILNYEHIIDGNFVKEQLGEPKKNETFISTMKAIFSTLLTNHGIMKIDFCQPFSLKEMLNSFQNKSILNGVKISSVEKPLKSTISSSSLYGTDVVIEEYRQLVNSLARHVVYDCSNAIPVMSTNVVAFIFLYIHRDGCTMDELIETFDLIKQELESRNKNIAFCGESIDIINHALDILGPGLIKLQNQKITESVDGQPIQSNFVTVIRPVSSLPNVIELSYYSNTVVTCFAIDGIVVTALYAELQSKINNPAIAQNNITVSQDLLIKKSLKLCDILKYEFIFCKPCQDLERVIVDTIVNLSHKELITLQEECYLQEELWSKKYAKNFDDSSDEEYRNKNKAKYIRYKLNLKPEITKHMEFFHVMLQPLVEAYTFSALSLRKLIGQSLIEKDLIRATFNEIKTNIDRGIINYCESLSVDLIKNSLKLFEKWNVLECHSEENMKIFYLKDEYCANSAIIKLYNTIAAFKLIKKVNEEKLF</sequence>
<evidence type="ECO:0000313" key="8">
    <source>
        <dbReference type="EMBL" id="KOX80280.1"/>
    </source>
</evidence>
<organism evidence="8 9">
    <name type="scientific">Melipona quadrifasciata</name>
    <dbReference type="NCBI Taxonomy" id="166423"/>
    <lineage>
        <taxon>Eukaryota</taxon>
        <taxon>Metazoa</taxon>
        <taxon>Ecdysozoa</taxon>
        <taxon>Arthropoda</taxon>
        <taxon>Hexapoda</taxon>
        <taxon>Insecta</taxon>
        <taxon>Pterygota</taxon>
        <taxon>Neoptera</taxon>
        <taxon>Endopterygota</taxon>
        <taxon>Hymenoptera</taxon>
        <taxon>Apocrita</taxon>
        <taxon>Aculeata</taxon>
        <taxon>Apoidea</taxon>
        <taxon>Anthophila</taxon>
        <taxon>Apidae</taxon>
        <taxon>Melipona</taxon>
    </lineage>
</organism>
<dbReference type="OrthoDB" id="5962536at2759"/>
<dbReference type="SMART" id="SM00563">
    <property type="entry name" value="PlsC"/>
    <property type="match status" value="1"/>
</dbReference>
<dbReference type="SUPFAM" id="SSF69593">
    <property type="entry name" value="Glycerol-3-phosphate (1)-acyltransferase"/>
    <property type="match status" value="1"/>
</dbReference>
<dbReference type="Pfam" id="PF01553">
    <property type="entry name" value="Acyltransferase"/>
    <property type="match status" value="1"/>
</dbReference>
<gene>
    <name evidence="8" type="ORF">WN51_08457</name>
</gene>
<feature type="domain" description="Phospholipid/glycerol acyltransferase" evidence="7">
    <location>
        <begin position="239"/>
        <end position="371"/>
    </location>
</feature>
<dbReference type="STRING" id="166423.A0A0M9AA25"/>
<keyword evidence="9" id="KW-1185">Reference proteome</keyword>
<dbReference type="GO" id="GO:0004366">
    <property type="term" value="F:glycerol-3-phosphate O-acyltransferase activity"/>
    <property type="evidence" value="ECO:0007669"/>
    <property type="project" value="TreeGrafter"/>
</dbReference>
<keyword evidence="6" id="KW-1133">Transmembrane helix</keyword>
<dbReference type="InterPro" id="IPR022284">
    <property type="entry name" value="GPAT/DHAPAT"/>
</dbReference>
<evidence type="ECO:0000256" key="6">
    <source>
        <dbReference type="SAM" id="Phobius"/>
    </source>
</evidence>
<reference evidence="8 9" key="1">
    <citation type="submission" date="2015-07" db="EMBL/GenBank/DDBJ databases">
        <title>The genome of Melipona quadrifasciata.</title>
        <authorList>
            <person name="Pan H."/>
            <person name="Kapheim K."/>
        </authorList>
    </citation>
    <scope>NUCLEOTIDE SEQUENCE [LARGE SCALE GENOMIC DNA]</scope>
    <source>
        <strain evidence="8">0111107301</strain>
        <tissue evidence="8">Whole body</tissue>
    </source>
</reference>
<dbReference type="GO" id="GO:0006072">
    <property type="term" value="P:glycerol-3-phosphate metabolic process"/>
    <property type="evidence" value="ECO:0007669"/>
    <property type="project" value="TreeGrafter"/>
</dbReference>
<keyword evidence="6" id="KW-0812">Transmembrane</keyword>
<evidence type="ECO:0000256" key="4">
    <source>
        <dbReference type="ARBA" id="ARBA00023136"/>
    </source>
</evidence>
<comment type="similarity">
    <text evidence="2">Belongs to the GPAT/DAPAT family.</text>
</comment>
<keyword evidence="4 6" id="KW-0472">Membrane</keyword>
<dbReference type="AlphaFoldDB" id="A0A0M9AA25"/>
<protein>
    <submittedName>
        <fullName evidence="8">Glycerol-3-phosphate acyltransferase 1, mitochondrial</fullName>
    </submittedName>
</protein>